<feature type="domain" description="K-box" evidence="2">
    <location>
        <begin position="1"/>
        <end position="77"/>
    </location>
</feature>
<reference evidence="3 4" key="1">
    <citation type="journal article" date="2023" name="Hortic Res">
        <title>Pangenome of water caltrop reveals structural variations and asymmetric subgenome divergence after allopolyploidization.</title>
        <authorList>
            <person name="Zhang X."/>
            <person name="Chen Y."/>
            <person name="Wang L."/>
            <person name="Yuan Y."/>
            <person name="Fang M."/>
            <person name="Shi L."/>
            <person name="Lu R."/>
            <person name="Comes H.P."/>
            <person name="Ma Y."/>
            <person name="Chen Y."/>
            <person name="Huang G."/>
            <person name="Zhou Y."/>
            <person name="Zheng Z."/>
            <person name="Qiu Y."/>
        </authorList>
    </citation>
    <scope>NUCLEOTIDE SEQUENCE [LARGE SCALE GENOMIC DNA]</scope>
    <source>
        <strain evidence="3">F231</strain>
    </source>
</reference>
<name>A0AAN7LS87_TRANT</name>
<dbReference type="PROSITE" id="PS51297">
    <property type="entry name" value="K_BOX"/>
    <property type="match status" value="1"/>
</dbReference>
<keyword evidence="4" id="KW-1185">Reference proteome</keyword>
<dbReference type="GO" id="GO:0003700">
    <property type="term" value="F:DNA-binding transcription factor activity"/>
    <property type="evidence" value="ECO:0007669"/>
    <property type="project" value="InterPro"/>
</dbReference>
<evidence type="ECO:0000259" key="2">
    <source>
        <dbReference type="PROSITE" id="PS51297"/>
    </source>
</evidence>
<dbReference type="Pfam" id="PF01486">
    <property type="entry name" value="K-box"/>
    <property type="match status" value="1"/>
</dbReference>
<organism evidence="3 4">
    <name type="scientific">Trapa natans</name>
    <name type="common">Water chestnut</name>
    <dbReference type="NCBI Taxonomy" id="22666"/>
    <lineage>
        <taxon>Eukaryota</taxon>
        <taxon>Viridiplantae</taxon>
        <taxon>Streptophyta</taxon>
        <taxon>Embryophyta</taxon>
        <taxon>Tracheophyta</taxon>
        <taxon>Spermatophyta</taxon>
        <taxon>Magnoliopsida</taxon>
        <taxon>eudicotyledons</taxon>
        <taxon>Gunneridae</taxon>
        <taxon>Pentapetalae</taxon>
        <taxon>rosids</taxon>
        <taxon>malvids</taxon>
        <taxon>Myrtales</taxon>
        <taxon>Lythraceae</taxon>
        <taxon>Trapa</taxon>
    </lineage>
</organism>
<feature type="coiled-coil region" evidence="1">
    <location>
        <begin position="17"/>
        <end position="63"/>
    </location>
</feature>
<sequence>MSEKTLDLSLIDISPDIINSVEKLQKLEQKLERDLEKVRSLKYQLLESEIDNTRKKVKMLEVNNVQMSNTVSNLKLMRKICIINLVEHVLLLHAGTTAPI</sequence>
<dbReference type="AlphaFoldDB" id="A0AAN7LS87"/>
<evidence type="ECO:0000313" key="3">
    <source>
        <dbReference type="EMBL" id="KAK4784747.1"/>
    </source>
</evidence>
<keyword evidence="1" id="KW-0175">Coiled coil</keyword>
<evidence type="ECO:0000313" key="4">
    <source>
        <dbReference type="Proteomes" id="UP001346149"/>
    </source>
</evidence>
<proteinExistence type="predicted"/>
<dbReference type="InterPro" id="IPR002487">
    <property type="entry name" value="TF_Kbox"/>
</dbReference>
<dbReference type="GO" id="GO:0005634">
    <property type="term" value="C:nucleus"/>
    <property type="evidence" value="ECO:0007669"/>
    <property type="project" value="InterPro"/>
</dbReference>
<dbReference type="Proteomes" id="UP001346149">
    <property type="component" value="Unassembled WGS sequence"/>
</dbReference>
<evidence type="ECO:0000256" key="1">
    <source>
        <dbReference type="SAM" id="Coils"/>
    </source>
</evidence>
<gene>
    <name evidence="3" type="ORF">SAY86_019115</name>
</gene>
<comment type="caution">
    <text evidence="3">The sequence shown here is derived from an EMBL/GenBank/DDBJ whole genome shotgun (WGS) entry which is preliminary data.</text>
</comment>
<accession>A0AAN7LS87</accession>
<protein>
    <recommendedName>
        <fullName evidence="2">K-box domain-containing protein</fullName>
    </recommendedName>
</protein>
<dbReference type="EMBL" id="JAXQNO010000014">
    <property type="protein sequence ID" value="KAK4784747.1"/>
    <property type="molecule type" value="Genomic_DNA"/>
</dbReference>